<evidence type="ECO:0000256" key="1">
    <source>
        <dbReference type="SAM" id="Phobius"/>
    </source>
</evidence>
<keyword evidence="1" id="KW-0812">Transmembrane</keyword>
<dbReference type="EMBL" id="VSSQ01057900">
    <property type="protein sequence ID" value="MPN11665.1"/>
    <property type="molecule type" value="Genomic_DNA"/>
</dbReference>
<accession>A0A645FBC0</accession>
<dbReference type="InterPro" id="IPR019651">
    <property type="entry name" value="Glutamate_DH_NAD-spec"/>
</dbReference>
<organism evidence="2">
    <name type="scientific">bioreactor metagenome</name>
    <dbReference type="NCBI Taxonomy" id="1076179"/>
    <lineage>
        <taxon>unclassified sequences</taxon>
        <taxon>metagenomes</taxon>
        <taxon>ecological metagenomes</taxon>
    </lineage>
</organism>
<comment type="caution">
    <text evidence="2">The sequence shown here is derived from an EMBL/GenBank/DDBJ whole genome shotgun (WGS) entry which is preliminary data.</text>
</comment>
<keyword evidence="1" id="KW-1133">Transmembrane helix</keyword>
<reference evidence="2" key="1">
    <citation type="submission" date="2019-08" db="EMBL/GenBank/DDBJ databases">
        <authorList>
            <person name="Kucharzyk K."/>
            <person name="Murdoch R.W."/>
            <person name="Higgins S."/>
            <person name="Loffler F."/>
        </authorList>
    </citation>
    <scope>NUCLEOTIDE SEQUENCE</scope>
</reference>
<proteinExistence type="predicted"/>
<dbReference type="AlphaFoldDB" id="A0A645FBC0"/>
<dbReference type="Pfam" id="PF10712">
    <property type="entry name" value="NAD-GH"/>
    <property type="match status" value="1"/>
</dbReference>
<keyword evidence="1" id="KW-0472">Membrane</keyword>
<protein>
    <submittedName>
        <fullName evidence="2">Uncharacterized protein</fullName>
    </submittedName>
</protein>
<sequence length="87" mass="9057">MQDHSADLLGSIVFAVNVLLIAGAHLALDGTDGPIRIGDGLPLGYLAHHSLVILKGHDGRGGSGTLRIRNDDRLAALQNRHAGICST</sequence>
<gene>
    <name evidence="2" type="ORF">SDC9_158969</name>
</gene>
<name>A0A645FBC0_9ZZZZ</name>
<feature type="transmembrane region" description="Helical" evidence="1">
    <location>
        <begin position="6"/>
        <end position="28"/>
    </location>
</feature>
<evidence type="ECO:0000313" key="2">
    <source>
        <dbReference type="EMBL" id="MPN11665.1"/>
    </source>
</evidence>